<name>A0A9W8AT93_9FUNG</name>
<accession>A0A9W8AT93</accession>
<dbReference type="EMBL" id="JANBPY010000262">
    <property type="protein sequence ID" value="KAJ1967912.1"/>
    <property type="molecule type" value="Genomic_DNA"/>
</dbReference>
<sequence>GRNKRELQALRRKHSTQVSKHVQHFHEPTVPFPVSFTRFGQHLQLQCKNHLPRRLSERLMPRNLGRSPSPRLQTIKRRVVKKSRAGRLRPFPLRRQSRRSLHRRDSGLVKEKKDPGSDFKPEGNDTVGSNQSKQSDVLPDLLNAFPHLQLNREVIDAAKDKPISRRDSYTPTRHPISPRNFQAVDQSTTVASKSANSPAHRFSATNQCTGHQSIGSEPTGGDSRHSPRSTTHTPLLSSSGPRPPLPSNQSVLAPSDRFLEDWVDIDQSQLEDIPEERYPRLRRPVTHSGSTLEPPLVVPELPYYHDARQGYTAHGRDSGSAPRATVNNNHLPQSSTQPDDPDPAQPSLPLPTTDDNQEKSSRSLIFGSHRRSLRAKKPMFKSPVVLHAQGYFDDMVIDRNTLTRNTRALRVVTSPRPVSLGQDDNGNDDTQQLLNRLLRRGESLRSVMSDDSSLCLGTIKDSHDRQVGGLCTTAPAFWCSSKMPFKKPKKKSDNDDCHVM</sequence>
<reference evidence="2" key="1">
    <citation type="submission" date="2022-07" db="EMBL/GenBank/DDBJ databases">
        <title>Phylogenomic reconstructions and comparative analyses of Kickxellomycotina fungi.</title>
        <authorList>
            <person name="Reynolds N.K."/>
            <person name="Stajich J.E."/>
            <person name="Barry K."/>
            <person name="Grigoriev I.V."/>
            <person name="Crous P."/>
            <person name="Smith M.E."/>
        </authorList>
    </citation>
    <scope>NUCLEOTIDE SEQUENCE</scope>
    <source>
        <strain evidence="2">RSA 1196</strain>
    </source>
</reference>
<feature type="region of interest" description="Disordered" evidence="1">
    <location>
        <begin position="156"/>
        <end position="252"/>
    </location>
</feature>
<feature type="compositionally biased region" description="Basic and acidic residues" evidence="1">
    <location>
        <begin position="156"/>
        <end position="168"/>
    </location>
</feature>
<feature type="compositionally biased region" description="Basic residues" evidence="1">
    <location>
        <begin position="74"/>
        <end position="87"/>
    </location>
</feature>
<dbReference type="Proteomes" id="UP001150925">
    <property type="component" value="Unassembled WGS sequence"/>
</dbReference>
<keyword evidence="3" id="KW-1185">Reference proteome</keyword>
<feature type="compositionally biased region" description="Polar residues" evidence="1">
    <location>
        <begin position="179"/>
        <end position="216"/>
    </location>
</feature>
<comment type="caution">
    <text evidence="2">The sequence shown here is derived from an EMBL/GenBank/DDBJ whole genome shotgun (WGS) entry which is preliminary data.</text>
</comment>
<organism evidence="2 3">
    <name type="scientific">Dispira parvispora</name>
    <dbReference type="NCBI Taxonomy" id="1520584"/>
    <lineage>
        <taxon>Eukaryota</taxon>
        <taxon>Fungi</taxon>
        <taxon>Fungi incertae sedis</taxon>
        <taxon>Zoopagomycota</taxon>
        <taxon>Kickxellomycotina</taxon>
        <taxon>Dimargaritomycetes</taxon>
        <taxon>Dimargaritales</taxon>
        <taxon>Dimargaritaceae</taxon>
        <taxon>Dispira</taxon>
    </lineage>
</organism>
<evidence type="ECO:0000256" key="1">
    <source>
        <dbReference type="SAM" id="MobiDB-lite"/>
    </source>
</evidence>
<evidence type="ECO:0000313" key="2">
    <source>
        <dbReference type="EMBL" id="KAJ1967912.1"/>
    </source>
</evidence>
<feature type="region of interest" description="Disordered" evidence="1">
    <location>
        <begin position="310"/>
        <end position="370"/>
    </location>
</feature>
<proteinExistence type="predicted"/>
<feature type="compositionally biased region" description="Basic and acidic residues" evidence="1">
    <location>
        <begin position="103"/>
        <end position="123"/>
    </location>
</feature>
<feature type="region of interest" description="Disordered" evidence="1">
    <location>
        <begin position="56"/>
        <end position="134"/>
    </location>
</feature>
<feature type="non-terminal residue" evidence="2">
    <location>
        <position position="1"/>
    </location>
</feature>
<dbReference type="AlphaFoldDB" id="A0A9W8AT93"/>
<feature type="region of interest" description="Disordered" evidence="1">
    <location>
        <begin position="274"/>
        <end position="297"/>
    </location>
</feature>
<protein>
    <submittedName>
        <fullName evidence="2">Uncharacterized protein</fullName>
    </submittedName>
</protein>
<evidence type="ECO:0000313" key="3">
    <source>
        <dbReference type="Proteomes" id="UP001150925"/>
    </source>
</evidence>
<gene>
    <name evidence="2" type="ORF">IWQ62_001561</name>
</gene>